<feature type="compositionally biased region" description="Basic and acidic residues" evidence="2">
    <location>
        <begin position="293"/>
        <end position="302"/>
    </location>
</feature>
<protein>
    <submittedName>
        <fullName evidence="3">Uncharacterized protein</fullName>
    </submittedName>
</protein>
<feature type="region of interest" description="Disordered" evidence="2">
    <location>
        <begin position="418"/>
        <end position="490"/>
    </location>
</feature>
<feature type="region of interest" description="Disordered" evidence="2">
    <location>
        <begin position="150"/>
        <end position="196"/>
    </location>
</feature>
<evidence type="ECO:0000256" key="1">
    <source>
        <dbReference type="SAM" id="Coils"/>
    </source>
</evidence>
<feature type="compositionally biased region" description="Polar residues" evidence="2">
    <location>
        <begin position="357"/>
        <end position="366"/>
    </location>
</feature>
<feature type="region of interest" description="Disordered" evidence="2">
    <location>
        <begin position="1"/>
        <end position="77"/>
    </location>
</feature>
<gene>
    <name evidence="3" type="ORF">PTTT1_LOCUS22581</name>
</gene>
<feature type="compositionally biased region" description="Basic residues" evidence="2">
    <location>
        <begin position="430"/>
        <end position="439"/>
    </location>
</feature>
<feature type="compositionally biased region" description="Polar residues" evidence="2">
    <location>
        <begin position="521"/>
        <end position="540"/>
    </location>
</feature>
<feature type="compositionally biased region" description="Acidic residues" evidence="2">
    <location>
        <begin position="304"/>
        <end position="323"/>
    </location>
</feature>
<feature type="compositionally biased region" description="Low complexity" evidence="2">
    <location>
        <begin position="440"/>
        <end position="451"/>
    </location>
</feature>
<evidence type="ECO:0000256" key="2">
    <source>
        <dbReference type="SAM" id="MobiDB-lite"/>
    </source>
</evidence>
<feature type="region of interest" description="Disordered" evidence="2">
    <location>
        <begin position="239"/>
        <end position="366"/>
    </location>
</feature>
<feature type="compositionally biased region" description="Basic residues" evidence="2">
    <location>
        <begin position="184"/>
        <end position="195"/>
    </location>
</feature>
<proteinExistence type="predicted"/>
<feature type="compositionally biased region" description="Low complexity" evidence="2">
    <location>
        <begin position="334"/>
        <end position="343"/>
    </location>
</feature>
<keyword evidence="1" id="KW-0175">Coiled coil</keyword>
<dbReference type="AlphaFoldDB" id="A0A8J9S661"/>
<sequence>MLRMTSRRPLSPKVLRNNKSQQSTGTVSVEDEDEDNRSVDPVDGEPPVWIPPATVATTDSTPSRPSPTFPPSADSPDTCLLEQAIVSMSSALTELHTELRDKTCRVEVLQDTIVALSKALEATERDVQEKALDNERLSLQLSALTFGIPRGVQGQGHSSRDHGNSRYDTETDDEELTHTEQHHALKRRKGKKKKQLEHAKQITDMKKHKAKKKAGLVTMNGMEYDLTAKVARAVEETVLPQQKEQPPQEQDKASDTQVTPEEAVWPQPGQSQTLLSQARSEPETRSSTIADSHNSDTNRMIEESSTDESDAAVDSDEEDTDSDSDGHDPDELATRPTTLTATADGVGLGKDGYSIPTDGSASSTGPGQAAFYRVMMERDVAQKRAHNYHAEVRSQRAKIRELTARLHKSVALVEVSYNGTGDEDGTTKTGKTKKKKANKQKVSPDPQQQQQVKKRPLRWLSKGSNGNEELVHDAGTTLPPNSPPTVSRMFKSTSKTSDIQDLEQYAFSLADHADQAAGVLSTKSRTRTPTSVTTASLLEL</sequence>
<feature type="compositionally biased region" description="Polar residues" evidence="2">
    <location>
        <begin position="268"/>
        <end position="292"/>
    </location>
</feature>
<dbReference type="EMBL" id="OU594960">
    <property type="protein sequence ID" value="CAG9283376.1"/>
    <property type="molecule type" value="Genomic_DNA"/>
</dbReference>
<reference evidence="3" key="1">
    <citation type="submission" date="2022-02" db="EMBL/GenBank/DDBJ databases">
        <authorList>
            <person name="Giguere J D."/>
        </authorList>
    </citation>
    <scope>NUCLEOTIDE SEQUENCE</scope>
    <source>
        <strain evidence="3">CCAP 1055/1</strain>
    </source>
</reference>
<dbReference type="Proteomes" id="UP000836788">
    <property type="component" value="Chromosome 19"/>
</dbReference>
<feature type="compositionally biased region" description="Polar residues" evidence="2">
    <location>
        <begin position="17"/>
        <end position="27"/>
    </location>
</feature>
<name>A0A8J9S661_PHATR</name>
<feature type="compositionally biased region" description="Basic and acidic residues" evidence="2">
    <location>
        <begin position="324"/>
        <end position="333"/>
    </location>
</feature>
<accession>A0A8J9S661</accession>
<organism evidence="3">
    <name type="scientific">Phaeodactylum tricornutum</name>
    <name type="common">Diatom</name>
    <dbReference type="NCBI Taxonomy" id="2850"/>
    <lineage>
        <taxon>Eukaryota</taxon>
        <taxon>Sar</taxon>
        <taxon>Stramenopiles</taxon>
        <taxon>Ochrophyta</taxon>
        <taxon>Bacillariophyta</taxon>
        <taxon>Bacillariophyceae</taxon>
        <taxon>Bacillariophycidae</taxon>
        <taxon>Naviculales</taxon>
        <taxon>Phaeodactylaceae</taxon>
        <taxon>Phaeodactylum</taxon>
    </lineage>
</organism>
<feature type="region of interest" description="Disordered" evidence="2">
    <location>
        <begin position="520"/>
        <end position="540"/>
    </location>
</feature>
<evidence type="ECO:0000313" key="3">
    <source>
        <dbReference type="EMBL" id="CAG9283376.1"/>
    </source>
</evidence>
<feature type="compositionally biased region" description="Basic and acidic residues" evidence="2">
    <location>
        <begin position="158"/>
        <end position="169"/>
    </location>
</feature>
<feature type="coiled-coil region" evidence="1">
    <location>
        <begin position="106"/>
        <end position="140"/>
    </location>
</feature>